<keyword evidence="2" id="KW-1185">Reference proteome</keyword>
<sequence length="91" mass="9654">MAGDGVGGFMPSFTTGGEEETASKEEDAAGAYLCRNWSVECENKGGRSLIAGAGDEAWAQPTDQPNNFERVQLLVSKRKIISSFSNDPPLG</sequence>
<organism evidence="1 2">
    <name type="scientific">Persea americana</name>
    <name type="common">Avocado</name>
    <dbReference type="NCBI Taxonomy" id="3435"/>
    <lineage>
        <taxon>Eukaryota</taxon>
        <taxon>Viridiplantae</taxon>
        <taxon>Streptophyta</taxon>
        <taxon>Embryophyta</taxon>
        <taxon>Tracheophyta</taxon>
        <taxon>Spermatophyta</taxon>
        <taxon>Magnoliopsida</taxon>
        <taxon>Magnoliidae</taxon>
        <taxon>Laurales</taxon>
        <taxon>Lauraceae</taxon>
        <taxon>Persea</taxon>
    </lineage>
</organism>
<comment type="caution">
    <text evidence="1">The sequence shown here is derived from an EMBL/GenBank/DDBJ whole genome shotgun (WGS) entry which is preliminary data.</text>
</comment>
<dbReference type="Proteomes" id="UP001234297">
    <property type="component" value="Chromosome 8"/>
</dbReference>
<evidence type="ECO:0000313" key="2">
    <source>
        <dbReference type="Proteomes" id="UP001234297"/>
    </source>
</evidence>
<accession>A0ACC2LK90</accession>
<dbReference type="EMBL" id="CM056816">
    <property type="protein sequence ID" value="KAJ8633512.1"/>
    <property type="molecule type" value="Genomic_DNA"/>
</dbReference>
<proteinExistence type="predicted"/>
<protein>
    <submittedName>
        <fullName evidence="1">Uncharacterized protein</fullName>
    </submittedName>
</protein>
<evidence type="ECO:0000313" key="1">
    <source>
        <dbReference type="EMBL" id="KAJ8633512.1"/>
    </source>
</evidence>
<gene>
    <name evidence="1" type="ORF">MRB53_026848</name>
</gene>
<name>A0ACC2LK90_PERAE</name>
<reference evidence="1 2" key="1">
    <citation type="journal article" date="2022" name="Hortic Res">
        <title>A haplotype resolved chromosomal level avocado genome allows analysis of novel avocado genes.</title>
        <authorList>
            <person name="Nath O."/>
            <person name="Fletcher S.J."/>
            <person name="Hayward A."/>
            <person name="Shaw L.M."/>
            <person name="Masouleh A.K."/>
            <person name="Furtado A."/>
            <person name="Henry R.J."/>
            <person name="Mitter N."/>
        </authorList>
    </citation>
    <scope>NUCLEOTIDE SEQUENCE [LARGE SCALE GENOMIC DNA]</scope>
    <source>
        <strain evidence="2">cv. Hass</strain>
    </source>
</reference>